<reference evidence="1 2" key="1">
    <citation type="submission" date="2021-06" db="EMBL/GenBank/DDBJ databases">
        <title>Genome sequence of Babesia caballi.</title>
        <authorList>
            <person name="Yamagishi J."/>
            <person name="Kidaka T."/>
            <person name="Ochi A."/>
        </authorList>
    </citation>
    <scope>NUCLEOTIDE SEQUENCE [LARGE SCALE GENOMIC DNA]</scope>
    <source>
        <strain evidence="1">USDA-D6B2</strain>
    </source>
</reference>
<protein>
    <submittedName>
        <fullName evidence="1">VOC family protein</fullName>
    </submittedName>
</protein>
<gene>
    <name evidence="1" type="ORF">BcabD6B2_38790</name>
</gene>
<dbReference type="Proteomes" id="UP001497744">
    <property type="component" value="Unassembled WGS sequence"/>
</dbReference>
<dbReference type="AlphaFoldDB" id="A0AAV4LXE1"/>
<dbReference type="RefSeq" id="XP_067716513.1">
    <property type="nucleotide sequence ID" value="XM_067860412.1"/>
</dbReference>
<proteinExistence type="predicted"/>
<keyword evidence="2" id="KW-1185">Reference proteome</keyword>
<name>A0AAV4LXE1_BABCB</name>
<dbReference type="EMBL" id="BPLF01000003">
    <property type="protein sequence ID" value="GIX64444.1"/>
    <property type="molecule type" value="Genomic_DNA"/>
</dbReference>
<sequence length="855" mass="95104">MTSLAKLNANAAAGKALAAYEPPPFDFEAIDDIVRSQQPGAKRGLNVDNDEKSLLYLFLREANAAVYAATALSKKGELLTPADSAARSASKGGGQGVCDRIQSRLLDFKLDNRIIVLQRALAAWHHAAAHHWHRLAKTALRSCLVHDEALTAEQLVRICAALSKWRFRNLAEVQRKLDLAIMAEGSWDVYQASQLLWSLAHLRTFDVCAFDYMNNVIACALREGAVDVATMPDDTIHRILNANLIRMSHTGHHHRVVTVMVDSLEASPCAISHLSPKTILAVTAVLPLCRESGIAAHIARRMSQSMHKFTHAQAAHLFYNLAIVAQHLPVAVMDQLVGALFEFKEMLYKAEAAYVPSLTAKLLFTFRVLLPAFDHCFVSKCLADLSANLHLLGPFSLVGNLQCIALYREETAEELSEKQCTSLRNTWRNIARVDGSGNFVKPLYGETALEPVENLKLWHYGALRRLTKYGHAPMMDKLSGFTDRCDEGSLMSATKDFLLFLVNAATQRDLSSDGAFLNSVLIVGSQLWQMSVDRRVDVETWDAIRFHLAALGLLDAFERECSGSSPRGDDVGQSQSLLGILRMMVRSPKSGDTEKALVKWLRDRAAVANDADIARDALAVRFLLFMGISHRYSVVQRLEEAGTSQLAQILTESFYGASGPVFETHKSTDRELSNVLDYLNKSLQVHRAPINRTMAYTRAFFMQDTPRLLMPLIPKLALAELCPQKQHDVALWDVAMWLLEEKQQASLARYLESVGEPRPTHPVNLVELASWNGCPAFDIKMVRRNFNFGPYMCHLGLFGENKTRVSLVFLNDACCGGVAGGRKEHLFDKQRRDALKNMGVQFLEFAVDNGEHNVV</sequence>
<organism evidence="1 2">
    <name type="scientific">Babesia caballi</name>
    <dbReference type="NCBI Taxonomy" id="5871"/>
    <lineage>
        <taxon>Eukaryota</taxon>
        <taxon>Sar</taxon>
        <taxon>Alveolata</taxon>
        <taxon>Apicomplexa</taxon>
        <taxon>Aconoidasida</taxon>
        <taxon>Piroplasmida</taxon>
        <taxon>Babesiidae</taxon>
        <taxon>Babesia</taxon>
    </lineage>
</organism>
<comment type="caution">
    <text evidence="1">The sequence shown here is derived from an EMBL/GenBank/DDBJ whole genome shotgun (WGS) entry which is preliminary data.</text>
</comment>
<evidence type="ECO:0000313" key="1">
    <source>
        <dbReference type="EMBL" id="GIX64444.1"/>
    </source>
</evidence>
<dbReference type="GeneID" id="94195925"/>
<accession>A0AAV4LXE1</accession>
<evidence type="ECO:0000313" key="2">
    <source>
        <dbReference type="Proteomes" id="UP001497744"/>
    </source>
</evidence>